<dbReference type="HOGENOM" id="CLU_173417_1_0_1"/>
<dbReference type="InterPro" id="IPR036936">
    <property type="entry name" value="CRIB_dom_sf"/>
</dbReference>
<evidence type="ECO:0000256" key="4">
    <source>
        <dbReference type="ARBA" id="ARBA00022475"/>
    </source>
</evidence>
<dbReference type="GO" id="GO:0008360">
    <property type="term" value="P:regulation of cell shape"/>
    <property type="evidence" value="ECO:0007669"/>
    <property type="project" value="UniProtKB-KW"/>
</dbReference>
<evidence type="ECO:0000256" key="2">
    <source>
        <dbReference type="ARBA" id="ARBA00004245"/>
    </source>
</evidence>
<keyword evidence="14" id="KW-1185">Reference proteome</keyword>
<keyword evidence="5" id="KW-0963">Cytoplasm</keyword>
<feature type="domain" description="CRIB" evidence="12">
    <location>
        <begin position="29"/>
        <end position="42"/>
    </location>
</feature>
<feature type="region of interest" description="Disordered" evidence="11">
    <location>
        <begin position="19"/>
        <end position="58"/>
    </location>
</feature>
<dbReference type="CDD" id="cd00132">
    <property type="entry name" value="CRIB"/>
    <property type="match status" value="1"/>
</dbReference>
<dbReference type="Proteomes" id="UP000014760">
    <property type="component" value="Unassembled WGS sequence"/>
</dbReference>
<keyword evidence="7" id="KW-0472">Membrane</keyword>
<dbReference type="Gene3D" id="3.90.810.10">
    <property type="entry name" value="CRIB domain"/>
    <property type="match status" value="1"/>
</dbReference>
<keyword evidence="8" id="KW-0564">Palmitate</keyword>
<evidence type="ECO:0000256" key="6">
    <source>
        <dbReference type="ARBA" id="ARBA00022960"/>
    </source>
</evidence>
<dbReference type="OMA" id="CCIGGQP"/>
<dbReference type="OrthoDB" id="6279800at2759"/>
<evidence type="ECO:0000256" key="8">
    <source>
        <dbReference type="ARBA" id="ARBA00023139"/>
    </source>
</evidence>
<accession>X1ZAL8</accession>
<dbReference type="InterPro" id="IPR000095">
    <property type="entry name" value="CRIB_dom"/>
</dbReference>
<evidence type="ECO:0000256" key="7">
    <source>
        <dbReference type="ARBA" id="ARBA00023136"/>
    </source>
</evidence>
<comment type="similarity">
    <text evidence="3">Belongs to the CDC42SE/SPEC family.</text>
</comment>
<evidence type="ECO:0000313" key="13">
    <source>
        <dbReference type="EnsemblMetazoa" id="CapteP166255"/>
    </source>
</evidence>
<dbReference type="EMBL" id="AMQN01000408">
    <property type="status" value="NOT_ANNOTATED_CDS"/>
    <property type="molecule type" value="Genomic_DNA"/>
</dbReference>
<comment type="subcellular location">
    <subcellularLocation>
        <location evidence="1">Cell membrane</location>
        <topology evidence="1">Lipid-anchor</topology>
    </subcellularLocation>
    <subcellularLocation>
        <location evidence="2">Cytoplasm</location>
        <location evidence="2">Cytoskeleton</location>
    </subcellularLocation>
</comment>
<reference evidence="14" key="2">
    <citation type="journal article" date="2013" name="Nature">
        <title>Insights into bilaterian evolution from three spiralian genomes.</title>
        <authorList>
            <person name="Simakov O."/>
            <person name="Marletaz F."/>
            <person name="Cho S.J."/>
            <person name="Edsinger-Gonzales E."/>
            <person name="Havlak P."/>
            <person name="Hellsten U."/>
            <person name="Kuo D.H."/>
            <person name="Larsson T."/>
            <person name="Lv J."/>
            <person name="Arendt D."/>
            <person name="Savage R."/>
            <person name="Osoegawa K."/>
            <person name="de Jong P."/>
            <person name="Grimwood J."/>
            <person name="Chapman J.A."/>
            <person name="Shapiro H."/>
            <person name="Aerts A."/>
            <person name="Otillar R.P."/>
            <person name="Terry A.Y."/>
            <person name="Boore J.L."/>
            <person name="Grigoriev I.V."/>
            <person name="Lindberg D.R."/>
            <person name="Seaver E.C."/>
            <person name="Weisblat D.A."/>
            <person name="Putnam N.H."/>
            <person name="Rokhsar D.S."/>
        </authorList>
    </citation>
    <scope>NUCLEOTIDE SEQUENCE</scope>
    <source>
        <strain evidence="14">I ESC-2004</strain>
    </source>
</reference>
<evidence type="ECO:0000259" key="12">
    <source>
        <dbReference type="PROSITE" id="PS50108"/>
    </source>
</evidence>
<protein>
    <recommendedName>
        <fullName evidence="12">CRIB domain-containing protein</fullName>
    </recommendedName>
</protein>
<evidence type="ECO:0000313" key="14">
    <source>
        <dbReference type="Proteomes" id="UP000014760"/>
    </source>
</evidence>
<dbReference type="EnsemblMetazoa" id="CapteT166255">
    <property type="protein sequence ID" value="CapteP166255"/>
    <property type="gene ID" value="CapteG166255"/>
</dbReference>
<evidence type="ECO:0000256" key="1">
    <source>
        <dbReference type="ARBA" id="ARBA00004193"/>
    </source>
</evidence>
<evidence type="ECO:0000256" key="5">
    <source>
        <dbReference type="ARBA" id="ARBA00022490"/>
    </source>
</evidence>
<dbReference type="GO" id="GO:0005856">
    <property type="term" value="C:cytoskeleton"/>
    <property type="evidence" value="ECO:0007669"/>
    <property type="project" value="UniProtKB-SubCell"/>
</dbReference>
<dbReference type="PROSITE" id="PS50108">
    <property type="entry name" value="CRIB"/>
    <property type="match status" value="1"/>
</dbReference>
<sequence length="90" mass="9947">MSEVMLCFTCCVTQQPTTQRRRRIDRSMIGGPTDFRHTGHIGSADVHNESTGSDDVDQLNSMHNQMQSKGGYDHASPVHVSLNVVDVCKS</sequence>
<reference evidence="14" key="1">
    <citation type="submission" date="2012-12" db="EMBL/GenBank/DDBJ databases">
        <authorList>
            <person name="Hellsten U."/>
            <person name="Grimwood J."/>
            <person name="Chapman J.A."/>
            <person name="Shapiro H."/>
            <person name="Aerts A."/>
            <person name="Otillar R.P."/>
            <person name="Terry A.Y."/>
            <person name="Boore J.L."/>
            <person name="Simakov O."/>
            <person name="Marletaz F."/>
            <person name="Cho S.-J."/>
            <person name="Edsinger-Gonzales E."/>
            <person name="Havlak P."/>
            <person name="Kuo D.-H."/>
            <person name="Larsson T."/>
            <person name="Lv J."/>
            <person name="Arendt D."/>
            <person name="Savage R."/>
            <person name="Osoegawa K."/>
            <person name="de Jong P."/>
            <person name="Lindberg D.R."/>
            <person name="Seaver E.C."/>
            <person name="Weisblat D.A."/>
            <person name="Putnam N.H."/>
            <person name="Grigoriev I.V."/>
            <person name="Rokhsar D.S."/>
        </authorList>
    </citation>
    <scope>NUCLEOTIDE SEQUENCE</scope>
    <source>
        <strain evidence="14">I ESC-2004</strain>
    </source>
</reference>
<dbReference type="GO" id="GO:0035023">
    <property type="term" value="P:regulation of Rho protein signal transduction"/>
    <property type="evidence" value="ECO:0007669"/>
    <property type="project" value="InterPro"/>
</dbReference>
<evidence type="ECO:0000256" key="3">
    <source>
        <dbReference type="ARBA" id="ARBA00005720"/>
    </source>
</evidence>
<dbReference type="PANTHER" id="PTHR13502:SF6">
    <property type="entry name" value="CDC42 SMALL EFFECTOR PROTEIN HOMOLOG"/>
    <property type="match status" value="1"/>
</dbReference>
<keyword evidence="9" id="KW-0206">Cytoskeleton</keyword>
<organism evidence="13 14">
    <name type="scientific">Capitella teleta</name>
    <name type="common">Polychaete worm</name>
    <dbReference type="NCBI Taxonomy" id="283909"/>
    <lineage>
        <taxon>Eukaryota</taxon>
        <taxon>Metazoa</taxon>
        <taxon>Spiralia</taxon>
        <taxon>Lophotrochozoa</taxon>
        <taxon>Annelida</taxon>
        <taxon>Polychaeta</taxon>
        <taxon>Sedentaria</taxon>
        <taxon>Scolecida</taxon>
        <taxon>Capitellidae</taxon>
        <taxon>Capitella</taxon>
    </lineage>
</organism>
<evidence type="ECO:0000256" key="9">
    <source>
        <dbReference type="ARBA" id="ARBA00023212"/>
    </source>
</evidence>
<evidence type="ECO:0000256" key="11">
    <source>
        <dbReference type="SAM" id="MobiDB-lite"/>
    </source>
</evidence>
<proteinExistence type="inferred from homology"/>
<keyword evidence="4" id="KW-1003">Cell membrane</keyword>
<keyword evidence="6" id="KW-0133">Cell shape</keyword>
<name>X1ZAL8_CAPTE</name>
<evidence type="ECO:0000256" key="10">
    <source>
        <dbReference type="ARBA" id="ARBA00023288"/>
    </source>
</evidence>
<dbReference type="AlphaFoldDB" id="X1ZAL8"/>
<reference evidence="13" key="3">
    <citation type="submission" date="2015-06" db="UniProtKB">
        <authorList>
            <consortium name="EnsemblMetazoa"/>
        </authorList>
    </citation>
    <scope>IDENTIFICATION</scope>
</reference>
<dbReference type="InterPro" id="IPR039056">
    <property type="entry name" value="SPEC"/>
</dbReference>
<dbReference type="GO" id="GO:0031267">
    <property type="term" value="F:small GTPase binding"/>
    <property type="evidence" value="ECO:0007669"/>
    <property type="project" value="InterPro"/>
</dbReference>
<dbReference type="GO" id="GO:0005886">
    <property type="term" value="C:plasma membrane"/>
    <property type="evidence" value="ECO:0007669"/>
    <property type="project" value="UniProtKB-SubCell"/>
</dbReference>
<dbReference type="PANTHER" id="PTHR13502">
    <property type="entry name" value="CDC42 SMALL EFFECTOR PROTEIN HOMOLOG"/>
    <property type="match status" value="1"/>
</dbReference>
<dbReference type="Pfam" id="PF00786">
    <property type="entry name" value="PBD"/>
    <property type="match status" value="1"/>
</dbReference>
<keyword evidence="10" id="KW-0449">Lipoprotein</keyword>